<feature type="region of interest" description="Disordered" evidence="1">
    <location>
        <begin position="40"/>
        <end position="168"/>
    </location>
</feature>
<evidence type="ECO:0000256" key="1">
    <source>
        <dbReference type="SAM" id="MobiDB-lite"/>
    </source>
</evidence>
<protein>
    <submittedName>
        <fullName evidence="2">Uncharacterized protein</fullName>
    </submittedName>
</protein>
<comment type="caution">
    <text evidence="2">The sequence shown here is derived from an EMBL/GenBank/DDBJ whole genome shotgun (WGS) entry which is preliminary data.</text>
</comment>
<evidence type="ECO:0000313" key="3">
    <source>
        <dbReference type="Proteomes" id="UP000490800"/>
    </source>
</evidence>
<feature type="compositionally biased region" description="Basic and acidic residues" evidence="1">
    <location>
        <begin position="66"/>
        <end position="78"/>
    </location>
</feature>
<dbReference type="EMBL" id="RHLK01000001">
    <property type="protein sequence ID" value="MVO97946.1"/>
    <property type="molecule type" value="Genomic_DNA"/>
</dbReference>
<sequence length="226" mass="24512">MTAWRECPAWKLDMLQSLARSQRALSRLLESAAVAVPALQRHDAGSDSVRANFQSEQKRKFVKTSQKRDHAAGPENSHRVKHSMSASGGRRQERQERNAASGEAAASKTGNVRETQVNAAKRGSRAGTDAGKNRMAAGISAAECQNPVERNASGGRQQQAAPRAKGEEAVLPPEALLLRLAAYHYVLLRKIDLLLPPRRHTSQTPAAPWLQGGVCAGSSGKRRRRA</sequence>
<feature type="region of interest" description="Disordered" evidence="1">
    <location>
        <begin position="200"/>
        <end position="226"/>
    </location>
</feature>
<dbReference type="RefSeq" id="WP_157331724.1">
    <property type="nucleotide sequence ID" value="NZ_RHLK01000001.1"/>
</dbReference>
<evidence type="ECO:0000313" key="2">
    <source>
        <dbReference type="EMBL" id="MVO97946.1"/>
    </source>
</evidence>
<name>A0A7X3FEE1_9BACL</name>
<reference evidence="2 3" key="1">
    <citation type="journal article" date="2019" name="Microorganisms">
        <title>Paenibacillus lutrae sp. nov., A Chitinolytic Species Isolated from A River Otter in Castril Natural Park, Granada, Spain.</title>
        <authorList>
            <person name="Rodriguez M."/>
            <person name="Reina J.C."/>
            <person name="Bejar V."/>
            <person name="Llamas I."/>
        </authorList>
    </citation>
    <scope>NUCLEOTIDE SEQUENCE [LARGE SCALE GENOMIC DNA]</scope>
    <source>
        <strain evidence="2 3">N10</strain>
    </source>
</reference>
<gene>
    <name evidence="2" type="ORF">EDM21_00035</name>
</gene>
<organism evidence="2 3">
    <name type="scientific">Paenibacillus lutrae</name>
    <dbReference type="NCBI Taxonomy" id="2078573"/>
    <lineage>
        <taxon>Bacteria</taxon>
        <taxon>Bacillati</taxon>
        <taxon>Bacillota</taxon>
        <taxon>Bacilli</taxon>
        <taxon>Bacillales</taxon>
        <taxon>Paenibacillaceae</taxon>
        <taxon>Paenibacillus</taxon>
    </lineage>
</organism>
<dbReference type="Proteomes" id="UP000490800">
    <property type="component" value="Unassembled WGS sequence"/>
</dbReference>
<feature type="compositionally biased region" description="Polar residues" evidence="1">
    <location>
        <begin position="108"/>
        <end position="118"/>
    </location>
</feature>
<dbReference type="AlphaFoldDB" id="A0A7X3FEE1"/>
<keyword evidence="3" id="KW-1185">Reference proteome</keyword>
<dbReference type="OrthoDB" id="9833103at2"/>
<proteinExistence type="predicted"/>
<accession>A0A7X3FEE1</accession>